<name>A0AAD5UPF5_9FUNG</name>
<reference evidence="2" key="1">
    <citation type="submission" date="2020-05" db="EMBL/GenBank/DDBJ databases">
        <title>Phylogenomic resolution of chytrid fungi.</title>
        <authorList>
            <person name="Stajich J.E."/>
            <person name="Amses K."/>
            <person name="Simmons R."/>
            <person name="Seto K."/>
            <person name="Myers J."/>
            <person name="Bonds A."/>
            <person name="Quandt C.A."/>
            <person name="Barry K."/>
            <person name="Liu P."/>
            <person name="Grigoriev I."/>
            <person name="Longcore J.E."/>
            <person name="James T.Y."/>
        </authorList>
    </citation>
    <scope>NUCLEOTIDE SEQUENCE</scope>
    <source>
        <strain evidence="2">PLAUS21</strain>
    </source>
</reference>
<feature type="region of interest" description="Disordered" evidence="1">
    <location>
        <begin position="1"/>
        <end position="23"/>
    </location>
</feature>
<keyword evidence="3" id="KW-1185">Reference proteome</keyword>
<evidence type="ECO:0000313" key="3">
    <source>
        <dbReference type="Proteomes" id="UP001210925"/>
    </source>
</evidence>
<proteinExistence type="predicted"/>
<protein>
    <submittedName>
        <fullName evidence="2">Uncharacterized protein</fullName>
    </submittedName>
</protein>
<gene>
    <name evidence="2" type="ORF">HK103_007440</name>
</gene>
<sequence length="123" mass="14030">METFNQKSEKVIATEPRKGGANSWGSIQDQIQLGVENISQFVIMQPQKYIQFVDKQEFDSLRTQLVVDQIEPDIQQAIDESIKQMELEQALEQIREFELNSFIQSSSADSELEAALALSLIEH</sequence>
<dbReference type="EMBL" id="JADGKB010000009">
    <property type="protein sequence ID" value="KAJ3260877.1"/>
    <property type="molecule type" value="Genomic_DNA"/>
</dbReference>
<feature type="compositionally biased region" description="Basic and acidic residues" evidence="1">
    <location>
        <begin position="7"/>
        <end position="18"/>
    </location>
</feature>
<comment type="caution">
    <text evidence="2">The sequence shown here is derived from an EMBL/GenBank/DDBJ whole genome shotgun (WGS) entry which is preliminary data.</text>
</comment>
<accession>A0AAD5UPF5</accession>
<evidence type="ECO:0000256" key="1">
    <source>
        <dbReference type="SAM" id="MobiDB-lite"/>
    </source>
</evidence>
<dbReference type="Proteomes" id="UP001210925">
    <property type="component" value="Unassembled WGS sequence"/>
</dbReference>
<dbReference type="AlphaFoldDB" id="A0AAD5UPF5"/>
<organism evidence="2 3">
    <name type="scientific">Boothiomyces macroporosus</name>
    <dbReference type="NCBI Taxonomy" id="261099"/>
    <lineage>
        <taxon>Eukaryota</taxon>
        <taxon>Fungi</taxon>
        <taxon>Fungi incertae sedis</taxon>
        <taxon>Chytridiomycota</taxon>
        <taxon>Chytridiomycota incertae sedis</taxon>
        <taxon>Chytridiomycetes</taxon>
        <taxon>Rhizophydiales</taxon>
        <taxon>Terramycetaceae</taxon>
        <taxon>Boothiomyces</taxon>
    </lineage>
</organism>
<evidence type="ECO:0000313" key="2">
    <source>
        <dbReference type="EMBL" id="KAJ3260877.1"/>
    </source>
</evidence>